<reference evidence="3 4" key="1">
    <citation type="journal article" date="2018" name="Mol. Plant">
        <title>The genome of Artemisia annua provides insight into the evolution of Asteraceae family and artemisinin biosynthesis.</title>
        <authorList>
            <person name="Shen Q."/>
            <person name="Zhang L."/>
            <person name="Liao Z."/>
            <person name="Wang S."/>
            <person name="Yan T."/>
            <person name="Shi P."/>
            <person name="Liu M."/>
            <person name="Fu X."/>
            <person name="Pan Q."/>
            <person name="Wang Y."/>
            <person name="Lv Z."/>
            <person name="Lu X."/>
            <person name="Zhang F."/>
            <person name="Jiang W."/>
            <person name="Ma Y."/>
            <person name="Chen M."/>
            <person name="Hao X."/>
            <person name="Li L."/>
            <person name="Tang Y."/>
            <person name="Lv G."/>
            <person name="Zhou Y."/>
            <person name="Sun X."/>
            <person name="Brodelius P.E."/>
            <person name="Rose J.K.C."/>
            <person name="Tang K."/>
        </authorList>
    </citation>
    <scope>NUCLEOTIDE SEQUENCE [LARGE SCALE GENOMIC DNA]</scope>
    <source>
        <strain evidence="4">cv. Huhao1</strain>
        <tissue evidence="3">Leaf</tissue>
    </source>
</reference>
<dbReference type="SMART" id="SM00382">
    <property type="entry name" value="AAA"/>
    <property type="match status" value="1"/>
</dbReference>
<organism evidence="3 4">
    <name type="scientific">Artemisia annua</name>
    <name type="common">Sweet wormwood</name>
    <dbReference type="NCBI Taxonomy" id="35608"/>
    <lineage>
        <taxon>Eukaryota</taxon>
        <taxon>Viridiplantae</taxon>
        <taxon>Streptophyta</taxon>
        <taxon>Embryophyta</taxon>
        <taxon>Tracheophyta</taxon>
        <taxon>Spermatophyta</taxon>
        <taxon>Magnoliopsida</taxon>
        <taxon>eudicotyledons</taxon>
        <taxon>Gunneridae</taxon>
        <taxon>Pentapetalae</taxon>
        <taxon>asterids</taxon>
        <taxon>campanulids</taxon>
        <taxon>Asterales</taxon>
        <taxon>Asteraceae</taxon>
        <taxon>Asteroideae</taxon>
        <taxon>Anthemideae</taxon>
        <taxon>Artemisiinae</taxon>
        <taxon>Artemisia</taxon>
    </lineage>
</organism>
<feature type="compositionally biased region" description="Acidic residues" evidence="1">
    <location>
        <begin position="337"/>
        <end position="348"/>
    </location>
</feature>
<dbReference type="InterPro" id="IPR003959">
    <property type="entry name" value="ATPase_AAA_core"/>
</dbReference>
<evidence type="ECO:0000313" key="4">
    <source>
        <dbReference type="Proteomes" id="UP000245207"/>
    </source>
</evidence>
<gene>
    <name evidence="3" type="ORF">CTI12_AA271010</name>
</gene>
<dbReference type="GO" id="GO:0016887">
    <property type="term" value="F:ATP hydrolysis activity"/>
    <property type="evidence" value="ECO:0007669"/>
    <property type="project" value="InterPro"/>
</dbReference>
<dbReference type="PANTHER" id="PTHR23076">
    <property type="entry name" value="METALLOPROTEASE M41 FTSH"/>
    <property type="match status" value="1"/>
</dbReference>
<evidence type="ECO:0000259" key="2">
    <source>
        <dbReference type="SMART" id="SM00382"/>
    </source>
</evidence>
<dbReference type="GO" id="GO:0005524">
    <property type="term" value="F:ATP binding"/>
    <property type="evidence" value="ECO:0007669"/>
    <property type="project" value="InterPro"/>
</dbReference>
<sequence length="371" mass="41928">MSTTVPNIGWRSWGKSRETEEGLQLKKLRVLGNQEKKRMDQNPTSTSFRCCCSKEETFVETITGSDTGAWKQFVPNLFIWMLFFGPIKGALSAISKLIRMGVVVFLTLRVLNTKLRFGSKKAEPRNITFDELAGVDEPTIKSVLQRTSEFKKLKVALPHGILLYGAPGTGKTTLVHALAREARVSFFPISALDIAKGNVRLKCLFNEARAHSPSIVYIRDIDFIAQQEKDCESGSPLIQLHTEMEKCNKNECMVMVIVATNINENIDAAMMSCNLYFDKVHVRKPDEDGLVWHDLEHLANLSRRFAAHRGDDHVTVDDVVQALERIKNVFSNLDKQDNDDSSDVEDNDERLHKLRAGPSRGFSKALYHNYK</sequence>
<dbReference type="Gene3D" id="3.40.50.300">
    <property type="entry name" value="P-loop containing nucleotide triphosphate hydrolases"/>
    <property type="match status" value="1"/>
</dbReference>
<protein>
    <submittedName>
        <fullName evidence="3">ATPase, AAA-type, core, P-loop containing nucleoside triphosphate hydrolase</fullName>
    </submittedName>
</protein>
<dbReference type="InterPro" id="IPR003593">
    <property type="entry name" value="AAA+_ATPase"/>
</dbReference>
<feature type="region of interest" description="Disordered" evidence="1">
    <location>
        <begin position="334"/>
        <end position="354"/>
    </location>
</feature>
<dbReference type="GO" id="GO:0004176">
    <property type="term" value="F:ATP-dependent peptidase activity"/>
    <property type="evidence" value="ECO:0007669"/>
    <property type="project" value="TreeGrafter"/>
</dbReference>
<dbReference type="InterPro" id="IPR027417">
    <property type="entry name" value="P-loop_NTPase"/>
</dbReference>
<evidence type="ECO:0000313" key="3">
    <source>
        <dbReference type="EMBL" id="PWA72238.1"/>
    </source>
</evidence>
<dbReference type="OrthoDB" id="3046016at2759"/>
<dbReference type="Proteomes" id="UP000245207">
    <property type="component" value="Unassembled WGS sequence"/>
</dbReference>
<feature type="domain" description="AAA+ ATPase" evidence="2">
    <location>
        <begin position="157"/>
        <end position="281"/>
    </location>
</feature>
<dbReference type="EMBL" id="PKPP01002932">
    <property type="protein sequence ID" value="PWA72238.1"/>
    <property type="molecule type" value="Genomic_DNA"/>
</dbReference>
<name>A0A2U1NFH8_ARTAN</name>
<dbReference type="Pfam" id="PF00004">
    <property type="entry name" value="AAA"/>
    <property type="match status" value="1"/>
</dbReference>
<comment type="caution">
    <text evidence="3">The sequence shown here is derived from an EMBL/GenBank/DDBJ whole genome shotgun (WGS) entry which is preliminary data.</text>
</comment>
<keyword evidence="4" id="KW-1185">Reference proteome</keyword>
<dbReference type="AlphaFoldDB" id="A0A2U1NFH8"/>
<dbReference type="PANTHER" id="PTHR23076:SF110">
    <property type="entry name" value="INACTIVE ATP-DEPENDENT ZINC METALLOPROTEASE FTSHI 3, CHLOROPLASTIC-RELATED"/>
    <property type="match status" value="1"/>
</dbReference>
<dbReference type="SUPFAM" id="SSF52540">
    <property type="entry name" value="P-loop containing nucleoside triphosphate hydrolases"/>
    <property type="match status" value="1"/>
</dbReference>
<keyword evidence="3" id="KW-0378">Hydrolase</keyword>
<dbReference type="GO" id="GO:0009535">
    <property type="term" value="C:chloroplast thylakoid membrane"/>
    <property type="evidence" value="ECO:0007669"/>
    <property type="project" value="TreeGrafter"/>
</dbReference>
<dbReference type="GO" id="GO:0006508">
    <property type="term" value="P:proteolysis"/>
    <property type="evidence" value="ECO:0007669"/>
    <property type="project" value="TreeGrafter"/>
</dbReference>
<accession>A0A2U1NFH8</accession>
<proteinExistence type="predicted"/>
<evidence type="ECO:0000256" key="1">
    <source>
        <dbReference type="SAM" id="MobiDB-lite"/>
    </source>
</evidence>
<dbReference type="STRING" id="35608.A0A2U1NFH8"/>